<evidence type="ECO:0000313" key="3">
    <source>
        <dbReference type="Proteomes" id="UP000270230"/>
    </source>
</evidence>
<feature type="compositionally biased region" description="Acidic residues" evidence="1">
    <location>
        <begin position="1193"/>
        <end position="1207"/>
    </location>
</feature>
<accession>A0A3M7BKL4</accession>
<name>A0A3M7BKL4_HORWE</name>
<proteinExistence type="predicted"/>
<dbReference type="EMBL" id="QWIN01001489">
    <property type="protein sequence ID" value="RMY40333.1"/>
    <property type="molecule type" value="Genomic_DNA"/>
</dbReference>
<organism evidence="2 3">
    <name type="scientific">Hortaea werneckii</name>
    <name type="common">Black yeast</name>
    <name type="synonym">Cladosporium werneckii</name>
    <dbReference type="NCBI Taxonomy" id="91943"/>
    <lineage>
        <taxon>Eukaryota</taxon>
        <taxon>Fungi</taxon>
        <taxon>Dikarya</taxon>
        <taxon>Ascomycota</taxon>
        <taxon>Pezizomycotina</taxon>
        <taxon>Dothideomycetes</taxon>
        <taxon>Dothideomycetidae</taxon>
        <taxon>Mycosphaerellales</taxon>
        <taxon>Teratosphaeriaceae</taxon>
        <taxon>Hortaea</taxon>
    </lineage>
</organism>
<evidence type="ECO:0000256" key="1">
    <source>
        <dbReference type="SAM" id="MobiDB-lite"/>
    </source>
</evidence>
<feature type="compositionally biased region" description="Basic and acidic residues" evidence="1">
    <location>
        <begin position="1068"/>
        <end position="1088"/>
    </location>
</feature>
<protein>
    <submittedName>
        <fullName evidence="2">Uncharacterized protein</fullName>
    </submittedName>
</protein>
<feature type="region of interest" description="Disordered" evidence="1">
    <location>
        <begin position="1065"/>
        <end position="1235"/>
    </location>
</feature>
<feature type="compositionally biased region" description="Basic residues" evidence="1">
    <location>
        <begin position="1213"/>
        <end position="1223"/>
    </location>
</feature>
<gene>
    <name evidence="2" type="ORF">D0865_12589</name>
</gene>
<reference evidence="2 3" key="1">
    <citation type="journal article" date="2018" name="BMC Genomics">
        <title>Genomic evidence for intraspecific hybridization in a clonal and extremely halotolerant yeast.</title>
        <authorList>
            <person name="Gostincar C."/>
            <person name="Stajich J.E."/>
            <person name="Zupancic J."/>
            <person name="Zalar P."/>
            <person name="Gunde-Cimerman N."/>
        </authorList>
    </citation>
    <scope>NUCLEOTIDE SEQUENCE [LARGE SCALE GENOMIC DNA]</scope>
    <source>
        <strain evidence="2 3">EXF-151</strain>
    </source>
</reference>
<comment type="caution">
    <text evidence="2">The sequence shown here is derived from an EMBL/GenBank/DDBJ whole genome shotgun (WGS) entry which is preliminary data.</text>
</comment>
<sequence>MAATPPHLPPTAVLLGHQSQAKPSTSLGRFKSAEAREVYTNRVKDVKRRTHSTKWSDFYQDDVDPLQYGTQLLDRIKQSLAQQNVQTARIRPSSFEWLLPTATCTPEKLAIYDRLYTEAPTVTNTQLKRIMRLESSTTLSPQLQSGVHYFYVRSFELTPSQLREVCDYMRESDEGYCEVDEWRVLLEMHEAHVDVFTLRYWGTVEGPRRPIDRHREDLMGSKLQSILGEFYRTLEALFPEILDNAEVHLILDASVDEEIEPLLRADDVERVLIEMSHPSSLLNRQLGGRYSPFLPNESDAELFTALKTDVWHRFRQQCVFPPDEMLDKLTEHFQDVQEYAVAYPQETGTARHDFTDSLKGMMEAQATPWQYKGKTLSVCVGKDITYTDYIAEKSYWDGGSRAGVLTKDILQRIVDEEAEANRRGGYAVNLRPQKSPWAFVDLWPWLWHRNIEQAVYLLRKYFTIVRPLIAVSFSRPVNGITRANFLHENGVRMDTFTPIVGEATIQFYSDPNGDGQDREHCAFINIGHIHHGRDKYGDQSKDLRRLLEATYHSTFLVKDIAMHVLDKHEKAGDLDSTANFELCREILRELKDLKTGSPYEQFYTNFDQVRRNCAAYFQRTSSRSSAEDVRPLLNGSGRLKLAALGQAEGAPHSNERWESLERIWHLNKPDLHLVIPHTTKNRDKWINSLMTLQTGQYLFLAVLGQVEVNEPDSYLQQLLSTFRPSGGEGRPDQGVEWLKDATQRGNAILKAGLWVQKEAQQQEDDVRRSRLRVHFPQAYQTAHDLQNSPIGIVSSSGIAQIRWHRGPNDDISVRVSCKVAIPQSPMDTRVLHFTPEGLDILDASGKALRRKLAGGVESTASVPRGRFHDDPLLTELWQAVLNAHSIATPSNDDQAAVTRNWGAKGIPALTQKARKINPAQNLPVPAPEDANFILYEFINYYFPNGGKFESITEVDMIGGPGHIERFREWIKRTEYHGHPYRTFWLENFDSDKPQTGLLAKNIPLYRFCTQEHKQVASRSRTYGKDTHNPGGKLYVQNTIFNIHGPGSAVDDIFDDKHGQSTISMRYQKQKEKKEDAKQKKQKTKKAEEEIGEASDEDSDATSTTTATKPERGKKGSRGGGRGQSLAAEGSKTTSRKKKKAQPVDEAAELRGASEVSQAAHKSSTSTEPKKRKAEDETGSGPSAQHKKVKPDDGYEPGGDDGGEEPGDETSIGRQRRKPRRRNVRTGEAAFRTGEQ</sequence>
<dbReference type="Proteomes" id="UP000270230">
    <property type="component" value="Unassembled WGS sequence"/>
</dbReference>
<feature type="compositionally biased region" description="Polar residues" evidence="1">
    <location>
        <begin position="1154"/>
        <end position="1166"/>
    </location>
</feature>
<evidence type="ECO:0000313" key="2">
    <source>
        <dbReference type="EMBL" id="RMY40333.1"/>
    </source>
</evidence>
<dbReference type="AlphaFoldDB" id="A0A3M7BKL4"/>
<feature type="compositionally biased region" description="Acidic residues" evidence="1">
    <location>
        <begin position="1089"/>
        <end position="1099"/>
    </location>
</feature>
<dbReference type="OrthoDB" id="2269179at2759"/>